<dbReference type="InterPro" id="IPR004808">
    <property type="entry name" value="AP_endonuc_1"/>
</dbReference>
<dbReference type="GO" id="GO:0006284">
    <property type="term" value="P:base-excision repair"/>
    <property type="evidence" value="ECO:0007669"/>
    <property type="project" value="TreeGrafter"/>
</dbReference>
<gene>
    <name evidence="5" type="ORF">R3P38DRAFT_2516734</name>
</gene>
<dbReference type="SUPFAM" id="SSF56219">
    <property type="entry name" value="DNase I-like"/>
    <property type="match status" value="1"/>
</dbReference>
<feature type="non-terminal residue" evidence="5">
    <location>
        <position position="1"/>
    </location>
</feature>
<dbReference type="GO" id="GO:0008081">
    <property type="term" value="F:phosphoric diester hydrolase activity"/>
    <property type="evidence" value="ECO:0007669"/>
    <property type="project" value="TreeGrafter"/>
</dbReference>
<sequence length="588" mass="66971">QKGTKASIKIAGLNIKGRGNPNVLHDDNKWYHIWQLIREQKIGVLVVGEAHLNDNHKSDIDNLFGRAIRLEFTPDAEAPAARAGVAFALNKNLVDTEGMKTTEIVPGRAMVLEMKNMDGTPLIILGVYAPNRPNLNAEFWKTLKAWFVAHPNTRPTLLGGDTNLVEDAIDRLPSHEDNNSAVEAFQDLKTYLGLVDGWRETYPTTRAYTFTQPIALGGSQSRIDKFLVKKDDFEHTFEWDIQTVGIETDHRMISLRLTTERAPTIGHGRWVWPAHLIRNKGITEYLNDEGLNLEAELDALEEDKARGQWNPSRNAQTLWASWKSRAGKKVRDKSRIVIPKLTEEIAEIKNKMDIIVNDKELTEEEKTLSGAVLQEKMSKLEKQRHNGSRLSAQVRNRLEGEVISTYWTQINKPHKPRDIINRLRKSTMNVEDAPRYETNSKNMADMARQYHDSLQTDQAGVPRAVREAKTATVLDRVARRATEEQQELLKKRLTLEDVRYALRKSANFKAPGLNGITYEVWKILDQRYESAKANDKRAFNILRVLLRYTMILRSTGLSKALSLPRAGCAHSTRRTTKLTSQTIGRYRC</sequence>
<dbReference type="GO" id="GO:0046872">
    <property type="term" value="F:metal ion binding"/>
    <property type="evidence" value="ECO:0007669"/>
    <property type="project" value="UniProtKB-KW"/>
</dbReference>
<dbReference type="PANTHER" id="PTHR22748">
    <property type="entry name" value="AP ENDONUCLEASE"/>
    <property type="match status" value="1"/>
</dbReference>
<dbReference type="AlphaFoldDB" id="A0AAW0CDR0"/>
<keyword evidence="5" id="KW-0255">Endonuclease</keyword>
<keyword evidence="2" id="KW-0479">Metal-binding</keyword>
<comment type="cofactor">
    <cofactor evidence="1">
        <name>Mg(2+)</name>
        <dbReference type="ChEBI" id="CHEBI:18420"/>
    </cofactor>
</comment>
<evidence type="ECO:0000256" key="2">
    <source>
        <dbReference type="ARBA" id="ARBA00022723"/>
    </source>
</evidence>
<keyword evidence="4" id="KW-0460">Magnesium</keyword>
<keyword evidence="6" id="KW-1185">Reference proteome</keyword>
<keyword evidence="5" id="KW-0540">Nuclease</keyword>
<dbReference type="GO" id="GO:0005634">
    <property type="term" value="C:nucleus"/>
    <property type="evidence" value="ECO:0007669"/>
    <property type="project" value="TreeGrafter"/>
</dbReference>
<reference evidence="5 6" key="1">
    <citation type="journal article" date="2024" name="J Genomics">
        <title>Draft genome sequencing and assembly of Favolaschia claudopus CIRM-BRFM 2984 isolated from oak limbs.</title>
        <authorList>
            <person name="Navarro D."/>
            <person name="Drula E."/>
            <person name="Chaduli D."/>
            <person name="Cazenave R."/>
            <person name="Ahrendt S."/>
            <person name="Wang J."/>
            <person name="Lipzen A."/>
            <person name="Daum C."/>
            <person name="Barry K."/>
            <person name="Grigoriev I.V."/>
            <person name="Favel A."/>
            <person name="Rosso M.N."/>
            <person name="Martin F."/>
        </authorList>
    </citation>
    <scope>NUCLEOTIDE SEQUENCE [LARGE SCALE GENOMIC DNA]</scope>
    <source>
        <strain evidence="5 6">CIRM-BRFM 2984</strain>
    </source>
</reference>
<evidence type="ECO:0000256" key="3">
    <source>
        <dbReference type="ARBA" id="ARBA00022801"/>
    </source>
</evidence>
<name>A0AAW0CDR0_9AGAR</name>
<accession>A0AAW0CDR0</accession>
<dbReference type="EMBL" id="JAWWNJ010000018">
    <property type="protein sequence ID" value="KAK7036961.1"/>
    <property type="molecule type" value="Genomic_DNA"/>
</dbReference>
<evidence type="ECO:0000256" key="4">
    <source>
        <dbReference type="ARBA" id="ARBA00022842"/>
    </source>
</evidence>
<keyword evidence="3" id="KW-0378">Hydrolase</keyword>
<protein>
    <submittedName>
        <fullName evidence="5">Endonuclease/exonuclease/phosphatase</fullName>
    </submittedName>
</protein>
<evidence type="ECO:0000313" key="6">
    <source>
        <dbReference type="Proteomes" id="UP001362999"/>
    </source>
</evidence>
<evidence type="ECO:0000313" key="5">
    <source>
        <dbReference type="EMBL" id="KAK7036961.1"/>
    </source>
</evidence>
<dbReference type="CDD" id="cd09076">
    <property type="entry name" value="L1-EN"/>
    <property type="match status" value="1"/>
</dbReference>
<dbReference type="Gene3D" id="3.60.10.10">
    <property type="entry name" value="Endonuclease/exonuclease/phosphatase"/>
    <property type="match status" value="1"/>
</dbReference>
<dbReference type="InterPro" id="IPR036691">
    <property type="entry name" value="Endo/exonu/phosph_ase_sf"/>
</dbReference>
<dbReference type="Proteomes" id="UP001362999">
    <property type="component" value="Unassembled WGS sequence"/>
</dbReference>
<organism evidence="5 6">
    <name type="scientific">Favolaschia claudopus</name>
    <dbReference type="NCBI Taxonomy" id="2862362"/>
    <lineage>
        <taxon>Eukaryota</taxon>
        <taxon>Fungi</taxon>
        <taxon>Dikarya</taxon>
        <taxon>Basidiomycota</taxon>
        <taxon>Agaricomycotina</taxon>
        <taxon>Agaricomycetes</taxon>
        <taxon>Agaricomycetidae</taxon>
        <taxon>Agaricales</taxon>
        <taxon>Marasmiineae</taxon>
        <taxon>Mycenaceae</taxon>
        <taxon>Favolaschia</taxon>
    </lineage>
</organism>
<dbReference type="GO" id="GO:0008311">
    <property type="term" value="F:double-stranded DNA 3'-5' DNA exonuclease activity"/>
    <property type="evidence" value="ECO:0007669"/>
    <property type="project" value="TreeGrafter"/>
</dbReference>
<proteinExistence type="predicted"/>
<dbReference type="GO" id="GO:0003906">
    <property type="term" value="F:DNA-(apurinic or apyrimidinic site) endonuclease activity"/>
    <property type="evidence" value="ECO:0007669"/>
    <property type="project" value="TreeGrafter"/>
</dbReference>
<dbReference type="PANTHER" id="PTHR22748:SF6">
    <property type="entry name" value="DNA-(APURINIC OR APYRIMIDINIC SITE) ENDONUCLEASE"/>
    <property type="match status" value="1"/>
</dbReference>
<comment type="caution">
    <text evidence="5">The sequence shown here is derived from an EMBL/GenBank/DDBJ whole genome shotgun (WGS) entry which is preliminary data.</text>
</comment>
<evidence type="ECO:0000256" key="1">
    <source>
        <dbReference type="ARBA" id="ARBA00001946"/>
    </source>
</evidence>